<dbReference type="Proteomes" id="UP001055879">
    <property type="component" value="Linkage Group LG02"/>
</dbReference>
<keyword evidence="2" id="KW-1185">Reference proteome</keyword>
<evidence type="ECO:0000313" key="2">
    <source>
        <dbReference type="Proteomes" id="UP001055879"/>
    </source>
</evidence>
<comment type="caution">
    <text evidence="1">The sequence shown here is derived from an EMBL/GenBank/DDBJ whole genome shotgun (WGS) entry which is preliminary data.</text>
</comment>
<accession>A0ACB9EHI3</accession>
<proteinExistence type="predicted"/>
<evidence type="ECO:0000313" key="1">
    <source>
        <dbReference type="EMBL" id="KAI3758454.1"/>
    </source>
</evidence>
<organism evidence="1 2">
    <name type="scientific">Arctium lappa</name>
    <name type="common">Greater burdock</name>
    <name type="synonym">Lappa major</name>
    <dbReference type="NCBI Taxonomy" id="4217"/>
    <lineage>
        <taxon>Eukaryota</taxon>
        <taxon>Viridiplantae</taxon>
        <taxon>Streptophyta</taxon>
        <taxon>Embryophyta</taxon>
        <taxon>Tracheophyta</taxon>
        <taxon>Spermatophyta</taxon>
        <taxon>Magnoliopsida</taxon>
        <taxon>eudicotyledons</taxon>
        <taxon>Gunneridae</taxon>
        <taxon>Pentapetalae</taxon>
        <taxon>asterids</taxon>
        <taxon>campanulids</taxon>
        <taxon>Asterales</taxon>
        <taxon>Asteraceae</taxon>
        <taxon>Carduoideae</taxon>
        <taxon>Cardueae</taxon>
        <taxon>Arctiinae</taxon>
        <taxon>Arctium</taxon>
    </lineage>
</organism>
<dbReference type="EMBL" id="CM042048">
    <property type="protein sequence ID" value="KAI3758454.1"/>
    <property type="molecule type" value="Genomic_DNA"/>
</dbReference>
<reference evidence="1 2" key="2">
    <citation type="journal article" date="2022" name="Mol. Ecol. Resour.">
        <title>The genomes of chicory, endive, great burdock and yacon provide insights into Asteraceae paleo-polyploidization history and plant inulin production.</title>
        <authorList>
            <person name="Fan W."/>
            <person name="Wang S."/>
            <person name="Wang H."/>
            <person name="Wang A."/>
            <person name="Jiang F."/>
            <person name="Liu H."/>
            <person name="Zhao H."/>
            <person name="Xu D."/>
            <person name="Zhang Y."/>
        </authorList>
    </citation>
    <scope>NUCLEOTIDE SEQUENCE [LARGE SCALE GENOMIC DNA]</scope>
    <source>
        <strain evidence="2">cv. Niubang</strain>
    </source>
</reference>
<sequence length="75" mass="9105">MPFDPVCNHIDEKCHLIQVANHSEKPSYYAMRVIYYPYRICWSCYIRRIFVGVWDEHNLDARWSCTGWRTCSCNR</sequence>
<reference evidence="2" key="1">
    <citation type="journal article" date="2022" name="Mol. Ecol. Resour.">
        <title>The genomes of chicory, endive, great burdock and yacon provide insights into Asteraceae palaeo-polyploidization history and plant inulin production.</title>
        <authorList>
            <person name="Fan W."/>
            <person name="Wang S."/>
            <person name="Wang H."/>
            <person name="Wang A."/>
            <person name="Jiang F."/>
            <person name="Liu H."/>
            <person name="Zhao H."/>
            <person name="Xu D."/>
            <person name="Zhang Y."/>
        </authorList>
    </citation>
    <scope>NUCLEOTIDE SEQUENCE [LARGE SCALE GENOMIC DNA]</scope>
    <source>
        <strain evidence="2">cv. Niubang</strain>
    </source>
</reference>
<gene>
    <name evidence="1" type="ORF">L6452_06017</name>
</gene>
<protein>
    <submittedName>
        <fullName evidence="1">Uncharacterized protein</fullName>
    </submittedName>
</protein>
<name>A0ACB9EHI3_ARCLA</name>